<keyword evidence="3 8" id="KW-1134">Transmembrane beta strand</keyword>
<reference evidence="14" key="1">
    <citation type="journal article" date="2019" name="Int. J. Syst. Evol. Microbiol.">
        <title>The Global Catalogue of Microorganisms (GCM) 10K type strain sequencing project: providing services to taxonomists for standard genome sequencing and annotation.</title>
        <authorList>
            <consortium name="The Broad Institute Genomics Platform"/>
            <consortium name="The Broad Institute Genome Sequencing Center for Infectious Disease"/>
            <person name="Wu L."/>
            <person name="Ma J."/>
        </authorList>
    </citation>
    <scope>NUCLEOTIDE SEQUENCE [LARGE SCALE GENOMIC DNA]</scope>
    <source>
        <strain evidence="14">CCUG 56752</strain>
    </source>
</reference>
<dbReference type="Pfam" id="PF13715">
    <property type="entry name" value="CarbopepD_reg_2"/>
    <property type="match status" value="1"/>
</dbReference>
<evidence type="ECO:0000313" key="14">
    <source>
        <dbReference type="Proteomes" id="UP001597049"/>
    </source>
</evidence>
<dbReference type="Proteomes" id="UP001597049">
    <property type="component" value="Unassembled WGS sequence"/>
</dbReference>
<sequence>MRKYLLFLLIFNYSLLYAQTADSKISLSFENKNIVEVLIEIEEKTKYQFFFEENWLGLKKLSGEYSQTKLSDILNDIFKETNINYFIKENRVILTRGSIIYDELADGFLQTEEEIQGIEADGVKEKNQAANPIFYVNSTKKSNAVETILIGKEDGRSVKNSYQLEGRVISKQGEPISGLNILVPNQNSGTVTDIDGNYNIRLPKGVNLIEMRGIGVENLKKRLVVYSDGVLNFRLEKNFEELGEVLIEANARDNVKSALTGVEKINVSEIKTIPLVLGERDILKVATTLPGISTAGEAASGYNVRGGKTDQNLILLDEGVIYNPTHFFGIFSGLNPFTTGNVSIYKGSIPAAYGGRLSSVFDLNTRKADKEKFKGEVSIGPVTGNVSLEIPIVEGKSSLIVGGRGTYSDWILNTIDDEALQDSQASFYDFVGKYNHEFDNKDELNVSGYYSSDVFSITSDSLFSYTNRMFALSYSKVLNEKHQGELVATNSNYNFNLDYESDFDNNFDSGYTINESEVKLKMKYLHNKAHTLNYGISAKYYNVSPGEVRPGNSESLIEPLSIPKERAVETAVYIEDSFEVSDKLLINAGLRYSFYTAFGPAEINTYEDGLPRNETTNTGVESYDSGEVIETYGGPEVRVSGRYFLRPNFSTKLSYNNTYQYIHTLSNNTTAAPTDTYKLSDSFIKPQRANQYALGFFKNFDDNIYELSLEGYYKTADNLLDYKVGADLFLNNNIETEVLQGDGKAYGVELLLRKKKGALNGYLGYTYSRSFVKLAGDFQEETVNNGDFFPTNFDKPHDFSAVMNYKLTQRFSFSANLVYQTGRPVTYPIGKYNFNNSEYVMYSDRNQFRIPDYYRLDLSFNVEGNHKIEKFAHSFWNISVYNVLGRNNPYSVFFVTDNGEVKAYQSSIFAIPIPTITYNFRF</sequence>
<dbReference type="Gene3D" id="2.40.170.20">
    <property type="entry name" value="TonB-dependent receptor, beta-barrel domain"/>
    <property type="match status" value="1"/>
</dbReference>
<evidence type="ECO:0000259" key="11">
    <source>
        <dbReference type="Pfam" id="PF00593"/>
    </source>
</evidence>
<keyword evidence="2 8" id="KW-0813">Transport</keyword>
<evidence type="ECO:0000256" key="7">
    <source>
        <dbReference type="ARBA" id="ARBA00023237"/>
    </source>
</evidence>
<dbReference type="SUPFAM" id="SSF56935">
    <property type="entry name" value="Porins"/>
    <property type="match status" value="1"/>
</dbReference>
<protein>
    <submittedName>
        <fullName evidence="13">TonB-dependent receptor domain-containing protein</fullName>
    </submittedName>
</protein>
<evidence type="ECO:0000313" key="13">
    <source>
        <dbReference type="EMBL" id="MFD0932393.1"/>
    </source>
</evidence>
<dbReference type="Pfam" id="PF00593">
    <property type="entry name" value="TonB_dep_Rec_b-barrel"/>
    <property type="match status" value="1"/>
</dbReference>
<gene>
    <name evidence="13" type="ORF">ACFQ0R_07245</name>
</gene>
<evidence type="ECO:0000256" key="10">
    <source>
        <dbReference type="SAM" id="SignalP"/>
    </source>
</evidence>
<evidence type="ECO:0000256" key="1">
    <source>
        <dbReference type="ARBA" id="ARBA00004571"/>
    </source>
</evidence>
<feature type="domain" description="TonB-dependent receptor plug" evidence="12">
    <location>
        <begin position="278"/>
        <end position="356"/>
    </location>
</feature>
<evidence type="ECO:0000256" key="8">
    <source>
        <dbReference type="PROSITE-ProRule" id="PRU01360"/>
    </source>
</evidence>
<dbReference type="EMBL" id="JBHTIV010000007">
    <property type="protein sequence ID" value="MFD0932393.1"/>
    <property type="molecule type" value="Genomic_DNA"/>
</dbReference>
<feature type="chain" id="PRO_5045536324" evidence="10">
    <location>
        <begin position="19"/>
        <end position="922"/>
    </location>
</feature>
<dbReference type="SUPFAM" id="SSF49464">
    <property type="entry name" value="Carboxypeptidase regulatory domain-like"/>
    <property type="match status" value="1"/>
</dbReference>
<keyword evidence="7 8" id="KW-0998">Cell outer membrane</keyword>
<evidence type="ECO:0000256" key="9">
    <source>
        <dbReference type="RuleBase" id="RU003357"/>
    </source>
</evidence>
<keyword evidence="13" id="KW-0675">Receptor</keyword>
<keyword evidence="14" id="KW-1185">Reference proteome</keyword>
<dbReference type="Gene3D" id="2.170.130.10">
    <property type="entry name" value="TonB-dependent receptor, plug domain"/>
    <property type="match status" value="1"/>
</dbReference>
<feature type="domain" description="TonB-dependent receptor-like beta-barrel" evidence="11">
    <location>
        <begin position="422"/>
        <end position="882"/>
    </location>
</feature>
<evidence type="ECO:0000256" key="3">
    <source>
        <dbReference type="ARBA" id="ARBA00022452"/>
    </source>
</evidence>
<comment type="caution">
    <text evidence="13">The sequence shown here is derived from an EMBL/GenBank/DDBJ whole genome shotgun (WGS) entry which is preliminary data.</text>
</comment>
<dbReference type="PROSITE" id="PS52016">
    <property type="entry name" value="TONB_DEPENDENT_REC_3"/>
    <property type="match status" value="1"/>
</dbReference>
<proteinExistence type="inferred from homology"/>
<organism evidence="13 14">
    <name type="scientific">Psychroflexus salinarum</name>
    <dbReference type="NCBI Taxonomy" id="546024"/>
    <lineage>
        <taxon>Bacteria</taxon>
        <taxon>Pseudomonadati</taxon>
        <taxon>Bacteroidota</taxon>
        <taxon>Flavobacteriia</taxon>
        <taxon>Flavobacteriales</taxon>
        <taxon>Flavobacteriaceae</taxon>
        <taxon>Psychroflexus</taxon>
    </lineage>
</organism>
<name>A0ABW3GRY3_9FLAO</name>
<keyword evidence="5 9" id="KW-0798">TonB box</keyword>
<evidence type="ECO:0000256" key="5">
    <source>
        <dbReference type="ARBA" id="ARBA00023077"/>
    </source>
</evidence>
<evidence type="ECO:0000259" key="12">
    <source>
        <dbReference type="Pfam" id="PF07715"/>
    </source>
</evidence>
<dbReference type="Pfam" id="PF07715">
    <property type="entry name" value="Plug"/>
    <property type="match status" value="1"/>
</dbReference>
<keyword evidence="6 8" id="KW-0472">Membrane</keyword>
<dbReference type="Gene3D" id="3.55.50.30">
    <property type="match status" value="1"/>
</dbReference>
<feature type="signal peptide" evidence="10">
    <location>
        <begin position="1"/>
        <end position="18"/>
    </location>
</feature>
<dbReference type="InterPro" id="IPR037066">
    <property type="entry name" value="Plug_dom_sf"/>
</dbReference>
<dbReference type="InterPro" id="IPR039426">
    <property type="entry name" value="TonB-dep_rcpt-like"/>
</dbReference>
<dbReference type="InterPro" id="IPR008969">
    <property type="entry name" value="CarboxyPept-like_regulatory"/>
</dbReference>
<evidence type="ECO:0000256" key="6">
    <source>
        <dbReference type="ARBA" id="ARBA00023136"/>
    </source>
</evidence>
<dbReference type="InterPro" id="IPR000531">
    <property type="entry name" value="Beta-barrel_TonB"/>
</dbReference>
<dbReference type="InterPro" id="IPR036942">
    <property type="entry name" value="Beta-barrel_TonB_sf"/>
</dbReference>
<keyword evidence="4 8" id="KW-0812">Transmembrane</keyword>
<dbReference type="InterPro" id="IPR012910">
    <property type="entry name" value="Plug_dom"/>
</dbReference>
<accession>A0ABW3GRY3</accession>
<dbReference type="Gene3D" id="2.60.40.1120">
    <property type="entry name" value="Carboxypeptidase-like, regulatory domain"/>
    <property type="match status" value="1"/>
</dbReference>
<evidence type="ECO:0000256" key="2">
    <source>
        <dbReference type="ARBA" id="ARBA00022448"/>
    </source>
</evidence>
<dbReference type="RefSeq" id="WP_379657716.1">
    <property type="nucleotide sequence ID" value="NZ_JBHTIV010000007.1"/>
</dbReference>
<keyword evidence="10" id="KW-0732">Signal</keyword>
<comment type="subcellular location">
    <subcellularLocation>
        <location evidence="1 8">Cell outer membrane</location>
        <topology evidence="1 8">Multi-pass membrane protein</topology>
    </subcellularLocation>
</comment>
<comment type="similarity">
    <text evidence="8 9">Belongs to the TonB-dependent receptor family.</text>
</comment>
<evidence type="ECO:0000256" key="4">
    <source>
        <dbReference type="ARBA" id="ARBA00022692"/>
    </source>
</evidence>